<protein>
    <submittedName>
        <fullName evidence="9">ABC transporter permease</fullName>
    </submittedName>
</protein>
<dbReference type="AlphaFoldDB" id="A0A2W5FCU0"/>
<keyword evidence="5 7" id="KW-0472">Membrane</keyword>
<dbReference type="InterPro" id="IPR051125">
    <property type="entry name" value="ABC-4/HrtB_transporter"/>
</dbReference>
<sequence>MIGFILADLRRLWLGGIVVVLLVALATALGVAVTLQERSLRLGSARAADKFDLVIGAAGSETQLILSSIFLQAAPLPLVDGAVLSRLAADPRVAWAAPVGFGDSFAGYPIVGTTTNLVSNTTPGFAEGRMFALEGEAVLGAAVNLSVGAEIKPMHGTAETGGRTHTEIAYNVVGKLQPTGTPWDRAILVPIQAIWHVHGLGQDDSHDHEEGHDEGHADALQPEARHDHAHEGGERHEDGGMDAEGEAGRAEAAVQLAASSEQEQALALGPATAAHAESEHHGNIDPDAPIVETFGEGLPGLPAILVKPKTIADAYRLRQEYRSGNTLGVFPGEVLTGLYATLGDAKMVLSAVAAGSQGLVAAALVLVTVIHVGQRRRQIGALRAFGAPRGSVFAIVWLELFFLVALGVGIGFLVGLGAAHIGAQLFTAKSGVILPVGFTREDLRLAFLLLGFAAILAAIPALLAYRQSPAAALRA</sequence>
<proteinExistence type="predicted"/>
<organism evidence="9 10">
    <name type="scientific">Agrobacterium fabrum</name>
    <dbReference type="NCBI Taxonomy" id="1176649"/>
    <lineage>
        <taxon>Bacteria</taxon>
        <taxon>Pseudomonadati</taxon>
        <taxon>Pseudomonadota</taxon>
        <taxon>Alphaproteobacteria</taxon>
        <taxon>Hyphomicrobiales</taxon>
        <taxon>Rhizobiaceae</taxon>
        <taxon>Rhizobium/Agrobacterium group</taxon>
        <taxon>Agrobacterium</taxon>
        <taxon>Agrobacterium tumefaciens complex</taxon>
    </lineage>
</organism>
<dbReference type="PANTHER" id="PTHR43738:SF2">
    <property type="entry name" value="ABC TRANSPORTER PERMEASE"/>
    <property type="match status" value="1"/>
</dbReference>
<keyword evidence="2" id="KW-1003">Cell membrane</keyword>
<evidence type="ECO:0000256" key="2">
    <source>
        <dbReference type="ARBA" id="ARBA00022475"/>
    </source>
</evidence>
<feature type="compositionally biased region" description="Low complexity" evidence="6">
    <location>
        <begin position="265"/>
        <end position="275"/>
    </location>
</feature>
<accession>A0A2W5FCU0</accession>
<evidence type="ECO:0000259" key="8">
    <source>
        <dbReference type="Pfam" id="PF02687"/>
    </source>
</evidence>
<evidence type="ECO:0000256" key="5">
    <source>
        <dbReference type="ARBA" id="ARBA00023136"/>
    </source>
</evidence>
<evidence type="ECO:0000256" key="1">
    <source>
        <dbReference type="ARBA" id="ARBA00004651"/>
    </source>
</evidence>
<evidence type="ECO:0000256" key="7">
    <source>
        <dbReference type="SAM" id="Phobius"/>
    </source>
</evidence>
<evidence type="ECO:0000256" key="3">
    <source>
        <dbReference type="ARBA" id="ARBA00022692"/>
    </source>
</evidence>
<feature type="domain" description="ABC3 transporter permease C-terminal" evidence="8">
    <location>
        <begin position="359"/>
        <end position="467"/>
    </location>
</feature>
<feature type="region of interest" description="Disordered" evidence="6">
    <location>
        <begin position="224"/>
        <end position="288"/>
    </location>
</feature>
<dbReference type="PANTHER" id="PTHR43738">
    <property type="entry name" value="ABC TRANSPORTER, MEMBRANE PROTEIN"/>
    <property type="match status" value="1"/>
</dbReference>
<keyword evidence="3 7" id="KW-0812">Transmembrane</keyword>
<evidence type="ECO:0000313" key="10">
    <source>
        <dbReference type="Proteomes" id="UP000249769"/>
    </source>
</evidence>
<dbReference type="EMBL" id="QFOL01000008">
    <property type="protein sequence ID" value="PZP53875.1"/>
    <property type="molecule type" value="Genomic_DNA"/>
</dbReference>
<feature type="transmembrane region" description="Helical" evidence="7">
    <location>
        <begin position="392"/>
        <end position="423"/>
    </location>
</feature>
<evidence type="ECO:0000256" key="6">
    <source>
        <dbReference type="SAM" id="MobiDB-lite"/>
    </source>
</evidence>
<comment type="caution">
    <text evidence="9">The sequence shown here is derived from an EMBL/GenBank/DDBJ whole genome shotgun (WGS) entry which is preliminary data.</text>
</comment>
<evidence type="ECO:0000313" key="9">
    <source>
        <dbReference type="EMBL" id="PZP53875.1"/>
    </source>
</evidence>
<gene>
    <name evidence="9" type="ORF">DI595_02110</name>
</gene>
<dbReference type="GO" id="GO:0005886">
    <property type="term" value="C:plasma membrane"/>
    <property type="evidence" value="ECO:0007669"/>
    <property type="project" value="UniProtKB-SubCell"/>
</dbReference>
<feature type="compositionally biased region" description="Basic and acidic residues" evidence="6">
    <location>
        <begin position="224"/>
        <end position="239"/>
    </location>
</feature>
<reference evidence="9 10" key="1">
    <citation type="submission" date="2017-08" db="EMBL/GenBank/DDBJ databases">
        <title>Infants hospitalized years apart are colonized by the same room-sourced microbial strains.</title>
        <authorList>
            <person name="Brooks B."/>
            <person name="Olm M.R."/>
            <person name="Firek B.A."/>
            <person name="Baker R."/>
            <person name="Thomas B.C."/>
            <person name="Morowitz M.J."/>
            <person name="Banfield J.F."/>
        </authorList>
    </citation>
    <scope>NUCLEOTIDE SEQUENCE [LARGE SCALE GENOMIC DNA]</scope>
    <source>
        <strain evidence="9">S2_009_000_R2_73</strain>
    </source>
</reference>
<dbReference type="InterPro" id="IPR003838">
    <property type="entry name" value="ABC3_permease_C"/>
</dbReference>
<evidence type="ECO:0000256" key="4">
    <source>
        <dbReference type="ARBA" id="ARBA00022989"/>
    </source>
</evidence>
<feature type="transmembrane region" description="Helical" evidence="7">
    <location>
        <begin position="12"/>
        <end position="35"/>
    </location>
</feature>
<feature type="transmembrane region" description="Helical" evidence="7">
    <location>
        <begin position="348"/>
        <end position="372"/>
    </location>
</feature>
<dbReference type="Proteomes" id="UP000249769">
    <property type="component" value="Unassembled WGS sequence"/>
</dbReference>
<name>A0A2W5FCU0_9HYPH</name>
<dbReference type="Pfam" id="PF02687">
    <property type="entry name" value="FtsX"/>
    <property type="match status" value="1"/>
</dbReference>
<comment type="subcellular location">
    <subcellularLocation>
        <location evidence="1">Cell membrane</location>
        <topology evidence="1">Multi-pass membrane protein</topology>
    </subcellularLocation>
</comment>
<feature type="transmembrane region" description="Helical" evidence="7">
    <location>
        <begin position="443"/>
        <end position="465"/>
    </location>
</feature>
<keyword evidence="4 7" id="KW-1133">Transmembrane helix</keyword>